<dbReference type="PANTHER" id="PTHR11777">
    <property type="entry name" value="ALANYL-TRNA SYNTHETASE"/>
    <property type="match status" value="1"/>
</dbReference>
<dbReference type="Gene3D" id="3.90.1570.40">
    <property type="match status" value="1"/>
</dbReference>
<keyword evidence="5" id="KW-0547">Nucleotide-binding</keyword>
<dbReference type="InterPro" id="IPR045864">
    <property type="entry name" value="aa-tRNA-synth_II/BPL/LPL"/>
</dbReference>
<evidence type="ECO:0000256" key="7">
    <source>
        <dbReference type="ARBA" id="ARBA00022884"/>
    </source>
</evidence>
<keyword evidence="9" id="KW-0030">Aminoacyl-tRNA synthetase</keyword>
<evidence type="ECO:0000256" key="1">
    <source>
        <dbReference type="ARBA" id="ARBA00008226"/>
    </source>
</evidence>
<reference evidence="11" key="1">
    <citation type="submission" date="2023-05" db="EMBL/GenBank/DDBJ databases">
        <title>Nepenthes gracilis genome sequencing.</title>
        <authorList>
            <person name="Fukushima K."/>
        </authorList>
    </citation>
    <scope>NUCLEOTIDE SEQUENCE</scope>
    <source>
        <strain evidence="11">SING2019-196</strain>
    </source>
</reference>
<dbReference type="PANTHER" id="PTHR11777:SF9">
    <property type="entry name" value="ALANINE--TRNA LIGASE, CYTOPLASMIC"/>
    <property type="match status" value="1"/>
</dbReference>
<dbReference type="GO" id="GO:0002161">
    <property type="term" value="F:aminoacyl-tRNA deacylase activity"/>
    <property type="evidence" value="ECO:0007669"/>
    <property type="project" value="TreeGrafter"/>
</dbReference>
<dbReference type="Pfam" id="PF01411">
    <property type="entry name" value="tRNA-synt_2c"/>
    <property type="match status" value="1"/>
</dbReference>
<keyword evidence="3" id="KW-0820">tRNA-binding</keyword>
<proteinExistence type="inferred from homology"/>
<dbReference type="GO" id="GO:0004813">
    <property type="term" value="F:alanine-tRNA ligase activity"/>
    <property type="evidence" value="ECO:0007669"/>
    <property type="project" value="UniProtKB-EC"/>
</dbReference>
<evidence type="ECO:0000313" key="12">
    <source>
        <dbReference type="Proteomes" id="UP001279734"/>
    </source>
</evidence>
<dbReference type="InterPro" id="IPR018164">
    <property type="entry name" value="Ala-tRNA-synth_IIc_N"/>
</dbReference>
<gene>
    <name evidence="11" type="ORF">Nepgr_018042</name>
</gene>
<keyword evidence="6" id="KW-0067">ATP-binding</keyword>
<sequence>MCYVNMALHQIGVPVKHIKRMGQDDNFWISGVTGSCGPCSEIYYDFHPLRGYSDDLGDDSRFIEFYNLVFMQYNKKEDGSLEPLKQRNIDTGLGLERMARILQKVPNNYETDLIYPIIKRPSVLANVSYALGDDSTKLKFKIHESVVMDLCRVLDQELDALEIETVQKETIHPRKSYKMISSCADVLLFSAHRWLMPKFSLVAETKDVFNQKASNKYWIDVSPRWEDYDSHDSER</sequence>
<dbReference type="EMBL" id="BSYO01000016">
    <property type="protein sequence ID" value="GMH16201.1"/>
    <property type="molecule type" value="Genomic_DNA"/>
</dbReference>
<dbReference type="GO" id="GO:0000049">
    <property type="term" value="F:tRNA binding"/>
    <property type="evidence" value="ECO:0007669"/>
    <property type="project" value="UniProtKB-KW"/>
</dbReference>
<dbReference type="SUPFAM" id="SSF55681">
    <property type="entry name" value="Class II aaRS and biotin synthetases"/>
    <property type="match status" value="1"/>
</dbReference>
<evidence type="ECO:0000256" key="9">
    <source>
        <dbReference type="ARBA" id="ARBA00023146"/>
    </source>
</evidence>
<dbReference type="InterPro" id="IPR002318">
    <property type="entry name" value="Ala-tRNA-lgiase_IIc"/>
</dbReference>
<evidence type="ECO:0000256" key="3">
    <source>
        <dbReference type="ARBA" id="ARBA00022555"/>
    </source>
</evidence>
<evidence type="ECO:0000313" key="11">
    <source>
        <dbReference type="EMBL" id="GMH16201.1"/>
    </source>
</evidence>
<protein>
    <recommendedName>
        <fullName evidence="2">alanine--tRNA ligase</fullName>
        <ecNumber evidence="2">6.1.1.7</ecNumber>
    </recommendedName>
</protein>
<dbReference type="InterPro" id="IPR018165">
    <property type="entry name" value="Ala-tRNA-synth_IIc_core"/>
</dbReference>
<keyword evidence="4" id="KW-0436">Ligase</keyword>
<dbReference type="AlphaFoldDB" id="A0AAD3XTY1"/>
<comment type="similarity">
    <text evidence="1">Belongs to the class-II aminoacyl-tRNA synthetase family.</text>
</comment>
<evidence type="ECO:0000259" key="10">
    <source>
        <dbReference type="PROSITE" id="PS50860"/>
    </source>
</evidence>
<comment type="caution">
    <text evidence="11">The sequence shown here is derived from an EMBL/GenBank/DDBJ whole genome shotgun (WGS) entry which is preliminary data.</text>
</comment>
<keyword evidence="12" id="KW-1185">Reference proteome</keyword>
<evidence type="ECO:0000256" key="8">
    <source>
        <dbReference type="ARBA" id="ARBA00022917"/>
    </source>
</evidence>
<dbReference type="GO" id="GO:0006419">
    <property type="term" value="P:alanyl-tRNA aminoacylation"/>
    <property type="evidence" value="ECO:0007669"/>
    <property type="project" value="InterPro"/>
</dbReference>
<dbReference type="GO" id="GO:0005524">
    <property type="term" value="F:ATP binding"/>
    <property type="evidence" value="ECO:0007669"/>
    <property type="project" value="UniProtKB-KW"/>
</dbReference>
<evidence type="ECO:0000256" key="6">
    <source>
        <dbReference type="ARBA" id="ARBA00022840"/>
    </source>
</evidence>
<keyword evidence="8" id="KW-0648">Protein biosynthesis</keyword>
<dbReference type="EC" id="6.1.1.7" evidence="2"/>
<dbReference type="Gene3D" id="3.30.930.10">
    <property type="entry name" value="Bira Bifunctional Protein, Domain 2"/>
    <property type="match status" value="1"/>
</dbReference>
<dbReference type="GO" id="GO:0005829">
    <property type="term" value="C:cytosol"/>
    <property type="evidence" value="ECO:0007669"/>
    <property type="project" value="TreeGrafter"/>
</dbReference>
<dbReference type="InterPro" id="IPR050058">
    <property type="entry name" value="Ala-tRNA_ligase"/>
</dbReference>
<accession>A0AAD3XTY1</accession>
<organism evidence="11 12">
    <name type="scientific">Nepenthes gracilis</name>
    <name type="common">Slender pitcher plant</name>
    <dbReference type="NCBI Taxonomy" id="150966"/>
    <lineage>
        <taxon>Eukaryota</taxon>
        <taxon>Viridiplantae</taxon>
        <taxon>Streptophyta</taxon>
        <taxon>Embryophyta</taxon>
        <taxon>Tracheophyta</taxon>
        <taxon>Spermatophyta</taxon>
        <taxon>Magnoliopsida</taxon>
        <taxon>eudicotyledons</taxon>
        <taxon>Gunneridae</taxon>
        <taxon>Pentapetalae</taxon>
        <taxon>Caryophyllales</taxon>
        <taxon>Nepenthaceae</taxon>
        <taxon>Nepenthes</taxon>
    </lineage>
</organism>
<evidence type="ECO:0000256" key="2">
    <source>
        <dbReference type="ARBA" id="ARBA00013168"/>
    </source>
</evidence>
<keyword evidence="7" id="KW-0694">RNA-binding</keyword>
<name>A0AAD3XTY1_NEPGR</name>
<dbReference type="PRINTS" id="PR00980">
    <property type="entry name" value="TRNASYNTHALA"/>
</dbReference>
<evidence type="ECO:0000256" key="5">
    <source>
        <dbReference type="ARBA" id="ARBA00022741"/>
    </source>
</evidence>
<feature type="domain" description="Alanyl-transfer RNA synthetases family profile" evidence="10">
    <location>
        <begin position="1"/>
        <end position="154"/>
    </location>
</feature>
<dbReference type="PROSITE" id="PS50860">
    <property type="entry name" value="AA_TRNA_LIGASE_II_ALA"/>
    <property type="match status" value="1"/>
</dbReference>
<dbReference type="Proteomes" id="UP001279734">
    <property type="component" value="Unassembled WGS sequence"/>
</dbReference>
<evidence type="ECO:0000256" key="4">
    <source>
        <dbReference type="ARBA" id="ARBA00022598"/>
    </source>
</evidence>